<dbReference type="SMART" id="SM00346">
    <property type="entry name" value="HTH_ICLR"/>
    <property type="match status" value="1"/>
</dbReference>
<dbReference type="FunFam" id="1.10.10.10:FF:000056">
    <property type="entry name" value="IclR family transcriptional regulator"/>
    <property type="match status" value="1"/>
</dbReference>
<name>A0A0F8XAA5_9ZZZZ</name>
<dbReference type="PROSITE" id="PS51077">
    <property type="entry name" value="HTH_ICLR"/>
    <property type="match status" value="1"/>
</dbReference>
<dbReference type="AlphaFoldDB" id="A0A0F8XAA5"/>
<dbReference type="SUPFAM" id="SSF46785">
    <property type="entry name" value="Winged helix' DNA-binding domain"/>
    <property type="match status" value="1"/>
</dbReference>
<accession>A0A0F8XAA5</accession>
<keyword evidence="2" id="KW-0238">DNA-binding</keyword>
<dbReference type="Gene3D" id="3.30.450.40">
    <property type="match status" value="1"/>
</dbReference>
<evidence type="ECO:0008006" key="7">
    <source>
        <dbReference type="Google" id="ProtNLM"/>
    </source>
</evidence>
<evidence type="ECO:0000256" key="1">
    <source>
        <dbReference type="ARBA" id="ARBA00023015"/>
    </source>
</evidence>
<dbReference type="InterPro" id="IPR011991">
    <property type="entry name" value="ArsR-like_HTH"/>
</dbReference>
<dbReference type="PROSITE" id="PS51078">
    <property type="entry name" value="ICLR_ED"/>
    <property type="match status" value="1"/>
</dbReference>
<dbReference type="InterPro" id="IPR014757">
    <property type="entry name" value="Tscrpt_reg_IclR_C"/>
</dbReference>
<feature type="domain" description="IclR-ED" evidence="5">
    <location>
        <begin position="70"/>
        <end position="121"/>
    </location>
</feature>
<keyword evidence="3" id="KW-0804">Transcription</keyword>
<dbReference type="EMBL" id="LAZR01060402">
    <property type="protein sequence ID" value="KKK65748.1"/>
    <property type="molecule type" value="Genomic_DNA"/>
</dbReference>
<organism evidence="6">
    <name type="scientific">marine sediment metagenome</name>
    <dbReference type="NCBI Taxonomy" id="412755"/>
    <lineage>
        <taxon>unclassified sequences</taxon>
        <taxon>metagenomes</taxon>
        <taxon>ecological metagenomes</taxon>
    </lineage>
</organism>
<sequence>MSEQYQAPTVEKTFQILRLISEGDQGARISDLSKELKISKSTVHGIASALERLGAVIRDPSTKRYVLGVTLFELGKSAFSRIDLKDTARPIMENLMEQAHESVFLGVRNGENVTIIDIVKS</sequence>
<dbReference type="InterPro" id="IPR029016">
    <property type="entry name" value="GAF-like_dom_sf"/>
</dbReference>
<dbReference type="InterPro" id="IPR036390">
    <property type="entry name" value="WH_DNA-bd_sf"/>
</dbReference>
<evidence type="ECO:0000259" key="5">
    <source>
        <dbReference type="PROSITE" id="PS51078"/>
    </source>
</evidence>
<dbReference type="Gene3D" id="1.10.10.10">
    <property type="entry name" value="Winged helix-like DNA-binding domain superfamily/Winged helix DNA-binding domain"/>
    <property type="match status" value="1"/>
</dbReference>
<dbReference type="InterPro" id="IPR050707">
    <property type="entry name" value="HTH_MetabolicPath_Reg"/>
</dbReference>
<gene>
    <name evidence="6" type="ORF">LCGC14_2971020</name>
</gene>
<evidence type="ECO:0000313" key="6">
    <source>
        <dbReference type="EMBL" id="KKK65748.1"/>
    </source>
</evidence>
<reference evidence="6" key="1">
    <citation type="journal article" date="2015" name="Nature">
        <title>Complex archaea that bridge the gap between prokaryotes and eukaryotes.</title>
        <authorList>
            <person name="Spang A."/>
            <person name="Saw J.H."/>
            <person name="Jorgensen S.L."/>
            <person name="Zaremba-Niedzwiedzka K."/>
            <person name="Martijn J."/>
            <person name="Lind A.E."/>
            <person name="van Eijk R."/>
            <person name="Schleper C."/>
            <person name="Guy L."/>
            <person name="Ettema T.J."/>
        </authorList>
    </citation>
    <scope>NUCLEOTIDE SEQUENCE</scope>
</reference>
<dbReference type="SUPFAM" id="SSF55781">
    <property type="entry name" value="GAF domain-like"/>
    <property type="match status" value="1"/>
</dbReference>
<comment type="caution">
    <text evidence="6">The sequence shown here is derived from an EMBL/GenBank/DDBJ whole genome shotgun (WGS) entry which is preliminary data.</text>
</comment>
<dbReference type="InterPro" id="IPR036388">
    <property type="entry name" value="WH-like_DNA-bd_sf"/>
</dbReference>
<dbReference type="CDD" id="cd00090">
    <property type="entry name" value="HTH_ARSR"/>
    <property type="match status" value="1"/>
</dbReference>
<feature type="non-terminal residue" evidence="6">
    <location>
        <position position="121"/>
    </location>
</feature>
<evidence type="ECO:0000256" key="2">
    <source>
        <dbReference type="ARBA" id="ARBA00023125"/>
    </source>
</evidence>
<dbReference type="GO" id="GO:0003700">
    <property type="term" value="F:DNA-binding transcription factor activity"/>
    <property type="evidence" value="ECO:0007669"/>
    <property type="project" value="TreeGrafter"/>
</dbReference>
<dbReference type="Pfam" id="PF09339">
    <property type="entry name" value="HTH_IclR"/>
    <property type="match status" value="1"/>
</dbReference>
<evidence type="ECO:0000259" key="4">
    <source>
        <dbReference type="PROSITE" id="PS51077"/>
    </source>
</evidence>
<keyword evidence="1" id="KW-0805">Transcription regulation</keyword>
<dbReference type="PANTHER" id="PTHR30136:SF7">
    <property type="entry name" value="HTH-TYPE TRANSCRIPTIONAL REGULATOR KDGR-RELATED"/>
    <property type="match status" value="1"/>
</dbReference>
<feature type="domain" description="HTH iclR-type" evidence="4">
    <location>
        <begin position="7"/>
        <end position="69"/>
    </location>
</feature>
<protein>
    <recommendedName>
        <fullName evidence="7">HTH iclR-type domain-containing protein</fullName>
    </recommendedName>
</protein>
<dbReference type="InterPro" id="IPR005471">
    <property type="entry name" value="Tscrpt_reg_IclR_N"/>
</dbReference>
<dbReference type="GO" id="GO:0045892">
    <property type="term" value="P:negative regulation of DNA-templated transcription"/>
    <property type="evidence" value="ECO:0007669"/>
    <property type="project" value="TreeGrafter"/>
</dbReference>
<dbReference type="PANTHER" id="PTHR30136">
    <property type="entry name" value="HELIX-TURN-HELIX TRANSCRIPTIONAL REGULATOR, ICLR FAMILY"/>
    <property type="match status" value="1"/>
</dbReference>
<evidence type="ECO:0000256" key="3">
    <source>
        <dbReference type="ARBA" id="ARBA00023163"/>
    </source>
</evidence>
<proteinExistence type="predicted"/>
<dbReference type="Pfam" id="PF01614">
    <property type="entry name" value="IclR_C"/>
    <property type="match status" value="1"/>
</dbReference>
<dbReference type="GO" id="GO:0003677">
    <property type="term" value="F:DNA binding"/>
    <property type="evidence" value="ECO:0007669"/>
    <property type="project" value="UniProtKB-KW"/>
</dbReference>